<evidence type="ECO:0000256" key="5">
    <source>
        <dbReference type="ARBA" id="ARBA00022989"/>
    </source>
</evidence>
<evidence type="ECO:0000256" key="1">
    <source>
        <dbReference type="ARBA" id="ARBA00004651"/>
    </source>
</evidence>
<evidence type="ECO:0000313" key="12">
    <source>
        <dbReference type="Proteomes" id="UP000244900"/>
    </source>
</evidence>
<accession>A0A2S1SY78</accession>
<dbReference type="PANTHER" id="PTHR42718">
    <property type="entry name" value="MAJOR FACILITATOR SUPERFAMILY MULTIDRUG TRANSPORTER MFSC"/>
    <property type="match status" value="1"/>
</dbReference>
<evidence type="ECO:0000256" key="7">
    <source>
        <dbReference type="ARBA" id="ARBA00023251"/>
    </source>
</evidence>
<feature type="transmembrane region" description="Helical" evidence="9">
    <location>
        <begin position="61"/>
        <end position="88"/>
    </location>
</feature>
<dbReference type="InterPro" id="IPR020846">
    <property type="entry name" value="MFS_dom"/>
</dbReference>
<reference evidence="11 12" key="1">
    <citation type="submission" date="2018-05" db="EMBL/GenBank/DDBJ databases">
        <title>Complete genome sequence of sponge-derived Streptomyces sp. HNM0039.</title>
        <authorList>
            <person name="Huang X."/>
            <person name="Zhou S."/>
        </authorList>
    </citation>
    <scope>NUCLEOTIDE SEQUENCE [LARGE SCALE GENOMIC DNA]</scope>
    <source>
        <strain evidence="11 12">HNM0039</strain>
    </source>
</reference>
<evidence type="ECO:0000256" key="2">
    <source>
        <dbReference type="ARBA" id="ARBA00022448"/>
    </source>
</evidence>
<proteinExistence type="predicted"/>
<evidence type="ECO:0000256" key="6">
    <source>
        <dbReference type="ARBA" id="ARBA00023136"/>
    </source>
</evidence>
<dbReference type="KEGG" id="stir:DDW44_23130"/>
<comment type="subcellular location">
    <subcellularLocation>
        <location evidence="1">Cell membrane</location>
        <topology evidence="1">Multi-pass membrane protein</topology>
    </subcellularLocation>
</comment>
<dbReference type="InterPro" id="IPR036259">
    <property type="entry name" value="MFS_trans_sf"/>
</dbReference>
<feature type="transmembrane region" description="Helical" evidence="9">
    <location>
        <begin position="422"/>
        <end position="442"/>
    </location>
</feature>
<name>A0A2S1SY78_9ACTN</name>
<keyword evidence="2" id="KW-0813">Transport</keyword>
<dbReference type="Gene3D" id="1.20.1720.10">
    <property type="entry name" value="Multidrug resistance protein D"/>
    <property type="match status" value="1"/>
</dbReference>
<dbReference type="GO" id="GO:0046677">
    <property type="term" value="P:response to antibiotic"/>
    <property type="evidence" value="ECO:0007669"/>
    <property type="project" value="UniProtKB-KW"/>
</dbReference>
<keyword evidence="12" id="KW-1185">Reference proteome</keyword>
<evidence type="ECO:0000313" key="11">
    <source>
        <dbReference type="EMBL" id="AWI31349.1"/>
    </source>
</evidence>
<dbReference type="AlphaFoldDB" id="A0A2S1SY78"/>
<evidence type="ECO:0000256" key="8">
    <source>
        <dbReference type="SAM" id="MobiDB-lite"/>
    </source>
</evidence>
<dbReference type="InterPro" id="IPR011701">
    <property type="entry name" value="MFS"/>
</dbReference>
<dbReference type="SUPFAM" id="SSF103473">
    <property type="entry name" value="MFS general substrate transporter"/>
    <property type="match status" value="1"/>
</dbReference>
<evidence type="ECO:0000256" key="9">
    <source>
        <dbReference type="SAM" id="Phobius"/>
    </source>
</evidence>
<dbReference type="Proteomes" id="UP000244900">
    <property type="component" value="Chromosome"/>
</dbReference>
<feature type="region of interest" description="Disordered" evidence="8">
    <location>
        <begin position="448"/>
        <end position="469"/>
    </location>
</feature>
<dbReference type="PROSITE" id="PS50850">
    <property type="entry name" value="MFS"/>
    <property type="match status" value="1"/>
</dbReference>
<dbReference type="Pfam" id="PF07690">
    <property type="entry name" value="MFS_1"/>
    <property type="match status" value="1"/>
</dbReference>
<dbReference type="OrthoDB" id="4325372at2"/>
<dbReference type="GO" id="GO:0022857">
    <property type="term" value="F:transmembrane transporter activity"/>
    <property type="evidence" value="ECO:0007669"/>
    <property type="project" value="InterPro"/>
</dbReference>
<feature type="transmembrane region" description="Helical" evidence="9">
    <location>
        <begin position="213"/>
        <end position="231"/>
    </location>
</feature>
<organism evidence="11 12">
    <name type="scientific">Streptomyces tirandamycinicus</name>
    <dbReference type="NCBI Taxonomy" id="2174846"/>
    <lineage>
        <taxon>Bacteria</taxon>
        <taxon>Bacillati</taxon>
        <taxon>Actinomycetota</taxon>
        <taxon>Actinomycetes</taxon>
        <taxon>Kitasatosporales</taxon>
        <taxon>Streptomycetaceae</taxon>
        <taxon>Streptomyces</taxon>
    </lineage>
</organism>
<feature type="transmembrane region" description="Helical" evidence="9">
    <location>
        <begin position="285"/>
        <end position="306"/>
    </location>
</feature>
<sequence>MAQFIVLFDVSVITVALPSMQEDLGFDPANLQWVVTGYALAFAGLLLLGGRLGDVYGHRRVFLGGLSVFVVAGVIGGLATTPAVLIAARAVKGAGASVLAPLALTMVTTTFPEGHRRTRALAVWTAVSLAGGASGNLFGGILTEYLSWRTVLLANVPIGVPVLLFAARRLARRDGPRRSGRLDVPGALLATVALALITLGITQARTHHWTDPATALPVAGGSVALAAFVVFEQRFARQPLVPPSLFGLPGVGWGNLAMLLAGAGFHIPVWYFLTLTMQEVLHYSAAQTGLGFLPHTVVMLLVGLFATPRLMRYVQARTLISAGALVAAAGFLWQSGVTADSGYLDGILGPAVVISLGAGLVSTPLTTAVTSGVGSADAGAASGLVNTTRQFGGAFGLAVLLTATANDSADTPAAIVDGFGHAFQGMAAIMLALAALATLLPAQLRPARRGLRPGGGPSQVGADHGRSAT</sequence>
<keyword evidence="5 9" id="KW-1133">Transmembrane helix</keyword>
<dbReference type="GO" id="GO:0005886">
    <property type="term" value="C:plasma membrane"/>
    <property type="evidence" value="ECO:0007669"/>
    <property type="project" value="UniProtKB-SubCell"/>
</dbReference>
<keyword evidence="4 9" id="KW-0812">Transmembrane</keyword>
<keyword evidence="6 9" id="KW-0472">Membrane</keyword>
<gene>
    <name evidence="11" type="ORF">DDW44_23130</name>
</gene>
<keyword evidence="7" id="KW-0046">Antibiotic resistance</keyword>
<feature type="transmembrane region" description="Helical" evidence="9">
    <location>
        <begin position="252"/>
        <end position="273"/>
    </location>
</feature>
<evidence type="ECO:0000256" key="4">
    <source>
        <dbReference type="ARBA" id="ARBA00022692"/>
    </source>
</evidence>
<dbReference type="PANTHER" id="PTHR42718:SF46">
    <property type="entry name" value="BLR6921 PROTEIN"/>
    <property type="match status" value="1"/>
</dbReference>
<keyword evidence="3" id="KW-1003">Cell membrane</keyword>
<evidence type="ECO:0000259" key="10">
    <source>
        <dbReference type="PROSITE" id="PS50850"/>
    </source>
</evidence>
<feature type="transmembrane region" description="Helical" evidence="9">
    <location>
        <begin position="31"/>
        <end position="49"/>
    </location>
</feature>
<feature type="domain" description="Major facilitator superfamily (MFS) profile" evidence="10">
    <location>
        <begin position="1"/>
        <end position="449"/>
    </location>
</feature>
<protein>
    <submittedName>
        <fullName evidence="11">MFS transporter</fullName>
    </submittedName>
</protein>
<feature type="transmembrane region" description="Helical" evidence="9">
    <location>
        <begin position="182"/>
        <end position="201"/>
    </location>
</feature>
<dbReference type="CDD" id="cd17321">
    <property type="entry name" value="MFS_MMR_MDR_like"/>
    <property type="match status" value="1"/>
</dbReference>
<feature type="transmembrane region" description="Helical" evidence="9">
    <location>
        <begin position="318"/>
        <end position="336"/>
    </location>
</feature>
<evidence type="ECO:0000256" key="3">
    <source>
        <dbReference type="ARBA" id="ARBA00022475"/>
    </source>
</evidence>
<feature type="transmembrane region" description="Helical" evidence="9">
    <location>
        <begin position="123"/>
        <end position="142"/>
    </location>
</feature>
<dbReference type="EMBL" id="CP029188">
    <property type="protein sequence ID" value="AWI31349.1"/>
    <property type="molecule type" value="Genomic_DNA"/>
</dbReference>
<dbReference type="Gene3D" id="1.20.1250.20">
    <property type="entry name" value="MFS general substrate transporter like domains"/>
    <property type="match status" value="1"/>
</dbReference>
<feature type="transmembrane region" description="Helical" evidence="9">
    <location>
        <begin position="94"/>
        <end position="111"/>
    </location>
</feature>
<feature type="transmembrane region" description="Helical" evidence="9">
    <location>
        <begin position="148"/>
        <end position="170"/>
    </location>
</feature>